<evidence type="ECO:0000256" key="6">
    <source>
        <dbReference type="SAM" id="MobiDB-lite"/>
    </source>
</evidence>
<dbReference type="InterPro" id="IPR036162">
    <property type="entry name" value="Resolvase-like_N_sf"/>
</dbReference>
<feature type="domain" description="Resolvase/invertase-type recombinase catalytic" evidence="7">
    <location>
        <begin position="2"/>
        <end position="139"/>
    </location>
</feature>
<evidence type="ECO:0000313" key="9">
    <source>
        <dbReference type="Proteomes" id="UP001525379"/>
    </source>
</evidence>
<comment type="caution">
    <text evidence="8">The sequence shown here is derived from an EMBL/GenBank/DDBJ whole genome shotgun (WGS) entry which is preliminary data.</text>
</comment>
<dbReference type="CDD" id="cd03768">
    <property type="entry name" value="SR_ResInv"/>
    <property type="match status" value="1"/>
</dbReference>
<organism evidence="8 9">
    <name type="scientific">Pseudoclavibacter albus</name>
    <dbReference type="NCBI Taxonomy" id="272241"/>
    <lineage>
        <taxon>Bacteria</taxon>
        <taxon>Bacillati</taxon>
        <taxon>Actinomycetota</taxon>
        <taxon>Actinomycetes</taxon>
        <taxon>Micrococcales</taxon>
        <taxon>Microbacteriaceae</taxon>
        <taxon>Pseudoclavibacter</taxon>
    </lineage>
</organism>
<dbReference type="EMBL" id="JALXSQ010000024">
    <property type="protein sequence ID" value="MCT2043045.1"/>
    <property type="molecule type" value="Genomic_DNA"/>
</dbReference>
<dbReference type="InterPro" id="IPR006120">
    <property type="entry name" value="Resolvase_HTH_dom"/>
</dbReference>
<dbReference type="PANTHER" id="PTHR30461">
    <property type="entry name" value="DNA-INVERTASE FROM LAMBDOID PROPHAGE"/>
    <property type="match status" value="1"/>
</dbReference>
<evidence type="ECO:0000256" key="4">
    <source>
        <dbReference type="ARBA" id="ARBA00023172"/>
    </source>
</evidence>
<evidence type="ECO:0000256" key="2">
    <source>
        <dbReference type="ARBA" id="ARBA00022908"/>
    </source>
</evidence>
<dbReference type="SUPFAM" id="SSF46689">
    <property type="entry name" value="Homeodomain-like"/>
    <property type="match status" value="1"/>
</dbReference>
<feature type="region of interest" description="Disordered" evidence="6">
    <location>
        <begin position="191"/>
        <end position="232"/>
    </location>
</feature>
<keyword evidence="3" id="KW-0238">DNA-binding</keyword>
<dbReference type="RefSeq" id="WP_260104317.1">
    <property type="nucleotide sequence ID" value="NZ_JALXSQ010000024.1"/>
</dbReference>
<keyword evidence="2" id="KW-0229">DNA integration</keyword>
<dbReference type="PROSITE" id="PS00397">
    <property type="entry name" value="RECOMBINASES_1"/>
    <property type="match status" value="1"/>
</dbReference>
<dbReference type="Gene3D" id="1.10.10.60">
    <property type="entry name" value="Homeodomain-like"/>
    <property type="match status" value="1"/>
</dbReference>
<evidence type="ECO:0000256" key="3">
    <source>
        <dbReference type="ARBA" id="ARBA00023125"/>
    </source>
</evidence>
<dbReference type="Pfam" id="PF02796">
    <property type="entry name" value="HTH_7"/>
    <property type="match status" value="1"/>
</dbReference>
<keyword evidence="9" id="KW-1185">Reference proteome</keyword>
<dbReference type="InterPro" id="IPR006119">
    <property type="entry name" value="Resolv_N"/>
</dbReference>
<dbReference type="PROSITE" id="PS51736">
    <property type="entry name" value="RECOMBINASES_3"/>
    <property type="match status" value="1"/>
</dbReference>
<dbReference type="InterPro" id="IPR006118">
    <property type="entry name" value="Recombinase_CS"/>
</dbReference>
<reference evidence="8 9" key="1">
    <citation type="submission" date="2022-04" db="EMBL/GenBank/DDBJ databases">
        <title>Human microbiome associated bacterial genomes.</title>
        <authorList>
            <person name="Sandstrom S."/>
            <person name="Salamzade R."/>
            <person name="Kalan L.R."/>
        </authorList>
    </citation>
    <scope>NUCLEOTIDE SEQUENCE [LARGE SCALE GENOMIC DNA]</scope>
    <source>
        <strain evidence="9">p3-SID1799</strain>
    </source>
</reference>
<evidence type="ECO:0000256" key="1">
    <source>
        <dbReference type="ARBA" id="ARBA00009913"/>
    </source>
</evidence>
<dbReference type="SMART" id="SM00857">
    <property type="entry name" value="Resolvase"/>
    <property type="match status" value="1"/>
</dbReference>
<dbReference type="Gene3D" id="3.40.50.1390">
    <property type="entry name" value="Resolvase, N-terminal catalytic domain"/>
    <property type="match status" value="1"/>
</dbReference>
<gene>
    <name evidence="8" type="ORF">M3D15_06830</name>
</gene>
<dbReference type="Pfam" id="PF00239">
    <property type="entry name" value="Resolvase"/>
    <property type="match status" value="1"/>
</dbReference>
<proteinExistence type="inferred from homology"/>
<feature type="active site" description="O-(5'-phospho-DNA)-serine intermediate" evidence="5">
    <location>
        <position position="10"/>
    </location>
</feature>
<dbReference type="CDD" id="cd00569">
    <property type="entry name" value="HTH_Hin_like"/>
    <property type="match status" value="1"/>
</dbReference>
<keyword evidence="4" id="KW-0233">DNA recombination</keyword>
<dbReference type="InterPro" id="IPR009057">
    <property type="entry name" value="Homeodomain-like_sf"/>
</dbReference>
<comment type="similarity">
    <text evidence="1">Belongs to the site-specific recombinase resolvase family.</text>
</comment>
<dbReference type="InterPro" id="IPR050639">
    <property type="entry name" value="SSR_resolvase"/>
</dbReference>
<dbReference type="PANTHER" id="PTHR30461:SF2">
    <property type="entry name" value="SERINE RECOMBINASE PINE-RELATED"/>
    <property type="match status" value="1"/>
</dbReference>
<protein>
    <submittedName>
        <fullName evidence="8">Recombinase family protein</fullName>
    </submittedName>
</protein>
<evidence type="ECO:0000313" key="8">
    <source>
        <dbReference type="EMBL" id="MCT2043045.1"/>
    </source>
</evidence>
<dbReference type="PROSITE" id="PS00398">
    <property type="entry name" value="RECOMBINASES_2"/>
    <property type="match status" value="1"/>
</dbReference>
<evidence type="ECO:0000256" key="5">
    <source>
        <dbReference type="PROSITE-ProRule" id="PRU10137"/>
    </source>
</evidence>
<evidence type="ECO:0000259" key="7">
    <source>
        <dbReference type="PROSITE" id="PS51736"/>
    </source>
</evidence>
<feature type="compositionally biased region" description="Basic and acidic residues" evidence="6">
    <location>
        <begin position="191"/>
        <end position="201"/>
    </location>
</feature>
<dbReference type="SUPFAM" id="SSF53041">
    <property type="entry name" value="Resolvase-like"/>
    <property type="match status" value="1"/>
</dbReference>
<dbReference type="Proteomes" id="UP001525379">
    <property type="component" value="Unassembled WGS sequence"/>
</dbReference>
<sequence length="232" mass="24671">MTTVGYARVSTREQNPAAQEAELRAAGATRVFVDHGESSKVGDRPQWVACLDYLREGDTLVIRALDRVAGTEMLAIEIIRDLGRRGVRLKSLTEPFLDVDTSTPMGEAIVGIMAVLAQLRVSTIRENTMRGLAHARAEGRVGGRPTVMTPERVDAAVKMRDEGMSGAKIAAVLGVGKSSVQRALAKHDEVRSAKGEADLHAASELNAPAMGPSDRPSRDVAEGACSQDVATA</sequence>
<accession>A0ABT2HXL1</accession>
<name>A0ABT2HXL1_9MICO</name>